<comment type="caution">
    <text evidence="1">The sequence shown here is derived from an EMBL/GenBank/DDBJ whole genome shotgun (WGS) entry which is preliminary data.</text>
</comment>
<name>A0ACC1XJ81_MELAZ</name>
<dbReference type="EMBL" id="CM051402">
    <property type="protein sequence ID" value="KAJ4710794.1"/>
    <property type="molecule type" value="Genomic_DNA"/>
</dbReference>
<reference evidence="1 2" key="1">
    <citation type="journal article" date="2023" name="Science">
        <title>Complex scaffold remodeling in plant triterpene biosynthesis.</title>
        <authorList>
            <person name="De La Pena R."/>
            <person name="Hodgson H."/>
            <person name="Liu J.C."/>
            <person name="Stephenson M.J."/>
            <person name="Martin A.C."/>
            <person name="Owen C."/>
            <person name="Harkess A."/>
            <person name="Leebens-Mack J."/>
            <person name="Jimenez L.E."/>
            <person name="Osbourn A."/>
            <person name="Sattely E.S."/>
        </authorList>
    </citation>
    <scope>NUCLEOTIDE SEQUENCE [LARGE SCALE GENOMIC DNA]</scope>
    <source>
        <strain evidence="2">cv. JPN11</strain>
        <tissue evidence="1">Leaf</tissue>
    </source>
</reference>
<keyword evidence="2" id="KW-1185">Reference proteome</keyword>
<organism evidence="1 2">
    <name type="scientific">Melia azedarach</name>
    <name type="common">Chinaberry tree</name>
    <dbReference type="NCBI Taxonomy" id="155640"/>
    <lineage>
        <taxon>Eukaryota</taxon>
        <taxon>Viridiplantae</taxon>
        <taxon>Streptophyta</taxon>
        <taxon>Embryophyta</taxon>
        <taxon>Tracheophyta</taxon>
        <taxon>Spermatophyta</taxon>
        <taxon>Magnoliopsida</taxon>
        <taxon>eudicotyledons</taxon>
        <taxon>Gunneridae</taxon>
        <taxon>Pentapetalae</taxon>
        <taxon>rosids</taxon>
        <taxon>malvids</taxon>
        <taxon>Sapindales</taxon>
        <taxon>Meliaceae</taxon>
        <taxon>Melia</taxon>
    </lineage>
</organism>
<evidence type="ECO:0000313" key="1">
    <source>
        <dbReference type="EMBL" id="KAJ4710794.1"/>
    </source>
</evidence>
<sequence length="100" mass="11370">MKFNVNCDRCCKDIQKCIKKVKGVVSVEMCMAKEVATVKGSFDAEKLKRRIFNKLQKRGEILSQEFSNHTESKSSIDSTSSSDDDKDDDDDKGDHSHKEH</sequence>
<gene>
    <name evidence="1" type="ORF">OWV82_016926</name>
</gene>
<accession>A0ACC1XJ81</accession>
<proteinExistence type="predicted"/>
<evidence type="ECO:0000313" key="2">
    <source>
        <dbReference type="Proteomes" id="UP001164539"/>
    </source>
</evidence>
<protein>
    <submittedName>
        <fullName evidence="1">Heavy metal-associated domain containing protein</fullName>
    </submittedName>
</protein>
<dbReference type="Proteomes" id="UP001164539">
    <property type="component" value="Chromosome 9"/>
</dbReference>